<dbReference type="InterPro" id="IPR013785">
    <property type="entry name" value="Aldolase_TIM"/>
</dbReference>
<reference evidence="8" key="1">
    <citation type="submission" date="2019-09" db="EMBL/GenBank/DDBJ databases">
        <authorList>
            <person name="Cremers G."/>
        </authorList>
    </citation>
    <scope>NUCLEOTIDE SEQUENCE [LARGE SCALE GENOMIC DNA]</scope>
    <source>
        <strain evidence="8">3B</strain>
    </source>
</reference>
<name>A0A5E6M921_9BACT</name>
<dbReference type="CDD" id="cd21109">
    <property type="entry name" value="SPASM"/>
    <property type="match status" value="1"/>
</dbReference>
<dbReference type="Proteomes" id="UP000381693">
    <property type="component" value="Unassembled WGS sequence"/>
</dbReference>
<dbReference type="AlphaFoldDB" id="A0A5E6M921"/>
<dbReference type="SFLD" id="SFLDS00029">
    <property type="entry name" value="Radical_SAM"/>
    <property type="match status" value="1"/>
</dbReference>
<feature type="domain" description="Radical SAM core" evidence="7">
    <location>
        <begin position="12"/>
        <end position="124"/>
    </location>
</feature>
<comment type="caution">
    <text evidence="8">The sequence shown here is derived from an EMBL/GenBank/DDBJ whole genome shotgun (WGS) entry which is preliminary data.</text>
</comment>
<accession>A0A5E6M921</accession>
<evidence type="ECO:0000259" key="7">
    <source>
        <dbReference type="Pfam" id="PF04055"/>
    </source>
</evidence>
<keyword evidence="4" id="KW-0408">Iron</keyword>
<evidence type="ECO:0000313" key="8">
    <source>
        <dbReference type="EMBL" id="VVM04882.1"/>
    </source>
</evidence>
<dbReference type="InterPro" id="IPR050377">
    <property type="entry name" value="Radical_SAM_PqqE_MftC-like"/>
</dbReference>
<comment type="cofactor">
    <cofactor evidence="1">
        <name>[4Fe-4S] cluster</name>
        <dbReference type="ChEBI" id="CHEBI:49883"/>
    </cofactor>
</comment>
<dbReference type="GO" id="GO:0003824">
    <property type="term" value="F:catalytic activity"/>
    <property type="evidence" value="ECO:0007669"/>
    <property type="project" value="InterPro"/>
</dbReference>
<dbReference type="PANTHER" id="PTHR11228">
    <property type="entry name" value="RADICAL SAM DOMAIN PROTEIN"/>
    <property type="match status" value="1"/>
</dbReference>
<evidence type="ECO:0000256" key="3">
    <source>
        <dbReference type="ARBA" id="ARBA00022723"/>
    </source>
</evidence>
<keyword evidence="3" id="KW-0479">Metal-binding</keyword>
<dbReference type="EMBL" id="CABFUZ020000051">
    <property type="protein sequence ID" value="VVM04882.1"/>
    <property type="molecule type" value="Genomic_DNA"/>
</dbReference>
<sequence>MSFSWKSVGLMITRRCPLACGHCVTRSSPRVQGKMAFEAAAGWIREIPRVSRKVCFTGGEPLLYPEEVRELTRLASQLGLSVSLVTGCGWAKNAERAQRILAELAEAGLSQIVISWDPFHEPFLKKDLPLSVARAAADCGLQPRIRSTYRASDSPDFRARFVSEFAPFVELFESQEVVAMGRARSLPPGAVSRTKELPGGFCPSVVLPVVDGDGRVYACCGPSLDAAPGSPLVLGNALEESLAEILERAHSDPLLHAIHAFGPRGLLSLLGAERVEEKEFSGICDLCLRLTDDPGWVARIRKRLAEPQIRFAIEALLLARKGERAQKPRPVSPSAIREREAGAALAG</sequence>
<dbReference type="Pfam" id="PF04055">
    <property type="entry name" value="Radical_SAM"/>
    <property type="match status" value="1"/>
</dbReference>
<dbReference type="InterPro" id="IPR058240">
    <property type="entry name" value="rSAM_sf"/>
</dbReference>
<proteinExistence type="predicted"/>
<protein>
    <recommendedName>
        <fullName evidence="7">Radical SAM core domain-containing protein</fullName>
    </recommendedName>
</protein>
<dbReference type="Gene3D" id="3.20.20.70">
    <property type="entry name" value="Aldolase class I"/>
    <property type="match status" value="1"/>
</dbReference>
<keyword evidence="9" id="KW-1185">Reference proteome</keyword>
<dbReference type="InterPro" id="IPR007197">
    <property type="entry name" value="rSAM"/>
</dbReference>
<dbReference type="OrthoDB" id="9810775at2"/>
<evidence type="ECO:0000256" key="4">
    <source>
        <dbReference type="ARBA" id="ARBA00023004"/>
    </source>
</evidence>
<dbReference type="RefSeq" id="WP_142524388.1">
    <property type="nucleotide sequence ID" value="NZ_CABFUZ020000051.1"/>
</dbReference>
<dbReference type="SUPFAM" id="SSF102114">
    <property type="entry name" value="Radical SAM enzymes"/>
    <property type="match status" value="1"/>
</dbReference>
<dbReference type="GO" id="GO:0051536">
    <property type="term" value="F:iron-sulfur cluster binding"/>
    <property type="evidence" value="ECO:0007669"/>
    <property type="project" value="UniProtKB-KW"/>
</dbReference>
<feature type="region of interest" description="Disordered" evidence="6">
    <location>
        <begin position="325"/>
        <end position="347"/>
    </location>
</feature>
<keyword evidence="2" id="KW-0949">S-adenosyl-L-methionine</keyword>
<dbReference type="PANTHER" id="PTHR11228:SF34">
    <property type="entry name" value="TUNGSTEN-CONTAINING ALDEHYDE FERREDOXIN OXIDOREDUCTASE COFACTOR MODIFYING PROTEIN"/>
    <property type="match status" value="1"/>
</dbReference>
<evidence type="ECO:0000256" key="1">
    <source>
        <dbReference type="ARBA" id="ARBA00001966"/>
    </source>
</evidence>
<evidence type="ECO:0000256" key="5">
    <source>
        <dbReference type="ARBA" id="ARBA00023014"/>
    </source>
</evidence>
<dbReference type="GO" id="GO:0046872">
    <property type="term" value="F:metal ion binding"/>
    <property type="evidence" value="ECO:0007669"/>
    <property type="project" value="UniProtKB-KW"/>
</dbReference>
<organism evidence="8 9">
    <name type="scientific">Methylacidimicrobium cyclopophantes</name>
    <dbReference type="NCBI Taxonomy" id="1041766"/>
    <lineage>
        <taxon>Bacteria</taxon>
        <taxon>Pseudomonadati</taxon>
        <taxon>Verrucomicrobiota</taxon>
        <taxon>Methylacidimicrobium</taxon>
    </lineage>
</organism>
<evidence type="ECO:0000256" key="6">
    <source>
        <dbReference type="SAM" id="MobiDB-lite"/>
    </source>
</evidence>
<gene>
    <name evidence="8" type="ORF">MAMC_00256</name>
</gene>
<evidence type="ECO:0000256" key="2">
    <source>
        <dbReference type="ARBA" id="ARBA00022691"/>
    </source>
</evidence>
<dbReference type="CDD" id="cd01335">
    <property type="entry name" value="Radical_SAM"/>
    <property type="match status" value="1"/>
</dbReference>
<keyword evidence="5" id="KW-0411">Iron-sulfur</keyword>
<evidence type="ECO:0000313" key="9">
    <source>
        <dbReference type="Proteomes" id="UP000381693"/>
    </source>
</evidence>